<dbReference type="InterPro" id="IPR036873">
    <property type="entry name" value="Rhodanese-like_dom_sf"/>
</dbReference>
<feature type="domain" description="Rhodanese" evidence="5">
    <location>
        <begin position="157"/>
        <end position="239"/>
    </location>
</feature>
<dbReference type="GO" id="GO:0046685">
    <property type="term" value="P:response to arsenic-containing substance"/>
    <property type="evidence" value="ECO:0007669"/>
    <property type="project" value="UniProtKB-KW"/>
</dbReference>
<dbReference type="PANTHER" id="PTHR33154:SF18">
    <property type="entry name" value="ARSENICAL RESISTANCE OPERON REPRESSOR"/>
    <property type="match status" value="1"/>
</dbReference>
<sequence length="239" mass="26615">MDICHPSKAIAPRCLTSADEMLTLLPMTTNRTIKDALYEQVARIAKATASPKRLELIELLGQSPKTVEALAQEASISAKLVSAHLKELKSARLVEAERQGKYIIYRLASTEVGQLWVMLRVLAEDRLFELQDALRQLSAATHEWVGNSREELLTKAKSGEVIVIDVRPGEEFQAGHLPFARSMPLAELKNRLAELPRDRPVIAYCRGPFCLMSTDAVNLLRGQGIDALQMREGVVEWNS</sequence>
<dbReference type="CDD" id="cd00158">
    <property type="entry name" value="RHOD"/>
    <property type="match status" value="1"/>
</dbReference>
<dbReference type="CDD" id="cd00090">
    <property type="entry name" value="HTH_ARSR"/>
    <property type="match status" value="1"/>
</dbReference>
<dbReference type="NCBIfam" id="NF033788">
    <property type="entry name" value="HTH_metalloreg"/>
    <property type="match status" value="1"/>
</dbReference>
<keyword evidence="3" id="KW-0238">DNA-binding</keyword>
<evidence type="ECO:0000256" key="4">
    <source>
        <dbReference type="ARBA" id="ARBA00023163"/>
    </source>
</evidence>
<accession>A0A1I4UF67</accession>
<dbReference type="Pfam" id="PF00581">
    <property type="entry name" value="Rhodanese"/>
    <property type="match status" value="1"/>
</dbReference>
<dbReference type="STRING" id="758825.SAMN02982985_05634"/>
<dbReference type="SUPFAM" id="SSF52821">
    <property type="entry name" value="Rhodanese/Cell cycle control phosphatase"/>
    <property type="match status" value="1"/>
</dbReference>
<dbReference type="AlphaFoldDB" id="A0A1I4UF67"/>
<dbReference type="SMART" id="SM00418">
    <property type="entry name" value="HTH_ARSR"/>
    <property type="match status" value="1"/>
</dbReference>
<dbReference type="PROSITE" id="PS50206">
    <property type="entry name" value="RHODANESE_3"/>
    <property type="match status" value="1"/>
</dbReference>
<dbReference type="InterPro" id="IPR036388">
    <property type="entry name" value="WH-like_DNA-bd_sf"/>
</dbReference>
<evidence type="ECO:0000259" key="6">
    <source>
        <dbReference type="PROSITE" id="PS50987"/>
    </source>
</evidence>
<dbReference type="SUPFAM" id="SSF46785">
    <property type="entry name" value="Winged helix' DNA-binding domain"/>
    <property type="match status" value="1"/>
</dbReference>
<dbReference type="PRINTS" id="PR00778">
    <property type="entry name" value="HTHARSR"/>
</dbReference>
<dbReference type="InterPro" id="IPR011991">
    <property type="entry name" value="ArsR-like_HTH"/>
</dbReference>
<dbReference type="Proteomes" id="UP000199470">
    <property type="component" value="Unassembled WGS sequence"/>
</dbReference>
<dbReference type="InterPro" id="IPR036390">
    <property type="entry name" value="WH_DNA-bd_sf"/>
</dbReference>
<dbReference type="Gene3D" id="1.10.10.10">
    <property type="entry name" value="Winged helix-like DNA-binding domain superfamily/Winged helix DNA-binding domain"/>
    <property type="match status" value="1"/>
</dbReference>
<name>A0A1I4UF67_9BURK</name>
<keyword evidence="4" id="KW-0804">Transcription</keyword>
<evidence type="ECO:0000259" key="5">
    <source>
        <dbReference type="PROSITE" id="PS50206"/>
    </source>
</evidence>
<protein>
    <submittedName>
        <fullName evidence="7">Transcriptional regulator, ArsR family</fullName>
    </submittedName>
</protein>
<dbReference type="SMART" id="SM00450">
    <property type="entry name" value="RHOD"/>
    <property type="match status" value="1"/>
</dbReference>
<gene>
    <name evidence="7" type="ORF">SAMN02982985_05634</name>
</gene>
<reference evidence="7 8" key="1">
    <citation type="submission" date="2016-10" db="EMBL/GenBank/DDBJ databases">
        <authorList>
            <person name="de Groot N.N."/>
        </authorList>
    </citation>
    <scope>NUCLEOTIDE SEQUENCE [LARGE SCALE GENOMIC DNA]</scope>
    <source>
        <strain evidence="7 8">ATCC 43154</strain>
    </source>
</reference>
<organism evidence="7 8">
    <name type="scientific">Rugamonas rubra</name>
    <dbReference type="NCBI Taxonomy" id="758825"/>
    <lineage>
        <taxon>Bacteria</taxon>
        <taxon>Pseudomonadati</taxon>
        <taxon>Pseudomonadota</taxon>
        <taxon>Betaproteobacteria</taxon>
        <taxon>Burkholderiales</taxon>
        <taxon>Oxalobacteraceae</taxon>
        <taxon>Telluria group</taxon>
        <taxon>Rugamonas</taxon>
    </lineage>
</organism>
<dbReference type="PANTHER" id="PTHR33154">
    <property type="entry name" value="TRANSCRIPTIONAL REGULATOR, ARSR FAMILY"/>
    <property type="match status" value="1"/>
</dbReference>
<feature type="domain" description="HTH arsR-type" evidence="6">
    <location>
        <begin position="33"/>
        <end position="127"/>
    </location>
</feature>
<dbReference type="GO" id="GO:0003700">
    <property type="term" value="F:DNA-binding transcription factor activity"/>
    <property type="evidence" value="ECO:0007669"/>
    <property type="project" value="InterPro"/>
</dbReference>
<keyword evidence="8" id="KW-1185">Reference proteome</keyword>
<evidence type="ECO:0000256" key="1">
    <source>
        <dbReference type="ARBA" id="ARBA00022849"/>
    </source>
</evidence>
<dbReference type="InterPro" id="IPR051081">
    <property type="entry name" value="HTH_MetalResp_TranReg"/>
</dbReference>
<dbReference type="GO" id="GO:0003677">
    <property type="term" value="F:DNA binding"/>
    <property type="evidence" value="ECO:0007669"/>
    <property type="project" value="UniProtKB-KW"/>
</dbReference>
<evidence type="ECO:0000256" key="3">
    <source>
        <dbReference type="ARBA" id="ARBA00023125"/>
    </source>
</evidence>
<evidence type="ECO:0000313" key="8">
    <source>
        <dbReference type="Proteomes" id="UP000199470"/>
    </source>
</evidence>
<evidence type="ECO:0000313" key="7">
    <source>
        <dbReference type="EMBL" id="SFM87622.1"/>
    </source>
</evidence>
<dbReference type="Pfam" id="PF01022">
    <property type="entry name" value="HTH_5"/>
    <property type="match status" value="1"/>
</dbReference>
<proteinExistence type="predicted"/>
<dbReference type="InterPro" id="IPR001845">
    <property type="entry name" value="HTH_ArsR_DNA-bd_dom"/>
</dbReference>
<keyword evidence="1" id="KW-0059">Arsenical resistance</keyword>
<evidence type="ECO:0000256" key="2">
    <source>
        <dbReference type="ARBA" id="ARBA00023015"/>
    </source>
</evidence>
<dbReference type="PROSITE" id="PS50987">
    <property type="entry name" value="HTH_ARSR_2"/>
    <property type="match status" value="1"/>
</dbReference>
<dbReference type="Gene3D" id="3.40.250.10">
    <property type="entry name" value="Rhodanese-like domain"/>
    <property type="match status" value="1"/>
</dbReference>
<dbReference type="InterPro" id="IPR001763">
    <property type="entry name" value="Rhodanese-like_dom"/>
</dbReference>
<dbReference type="EMBL" id="FOTW01000041">
    <property type="protein sequence ID" value="SFM87622.1"/>
    <property type="molecule type" value="Genomic_DNA"/>
</dbReference>
<keyword evidence="2" id="KW-0805">Transcription regulation</keyword>